<proteinExistence type="predicted"/>
<protein>
    <submittedName>
        <fullName evidence="2">Uncharacterized protein</fullName>
    </submittedName>
</protein>
<dbReference type="Proteomes" id="UP000275408">
    <property type="component" value="Unassembled WGS sequence"/>
</dbReference>
<dbReference type="AlphaFoldDB" id="A0A3M6UVK8"/>
<organism evidence="2 3">
    <name type="scientific">Pocillopora damicornis</name>
    <name type="common">Cauliflower coral</name>
    <name type="synonym">Millepora damicornis</name>
    <dbReference type="NCBI Taxonomy" id="46731"/>
    <lineage>
        <taxon>Eukaryota</taxon>
        <taxon>Metazoa</taxon>
        <taxon>Cnidaria</taxon>
        <taxon>Anthozoa</taxon>
        <taxon>Hexacorallia</taxon>
        <taxon>Scleractinia</taxon>
        <taxon>Astrocoeniina</taxon>
        <taxon>Pocilloporidae</taxon>
        <taxon>Pocillopora</taxon>
    </lineage>
</organism>
<keyword evidence="3" id="KW-1185">Reference proteome</keyword>
<name>A0A3M6UVK8_POCDA</name>
<dbReference type="OrthoDB" id="5985424at2759"/>
<accession>A0A3M6UVK8</accession>
<evidence type="ECO:0000313" key="3">
    <source>
        <dbReference type="Proteomes" id="UP000275408"/>
    </source>
</evidence>
<comment type="caution">
    <text evidence="2">The sequence shown here is derived from an EMBL/GenBank/DDBJ whole genome shotgun (WGS) entry which is preliminary data.</text>
</comment>
<feature type="coiled-coil region" evidence="1">
    <location>
        <begin position="29"/>
        <end position="56"/>
    </location>
</feature>
<evidence type="ECO:0000313" key="2">
    <source>
        <dbReference type="EMBL" id="RMX57691.1"/>
    </source>
</evidence>
<keyword evidence="1" id="KW-0175">Coiled coil</keyword>
<sequence>MNYIKEELTFECSEVLSTSMDEEKKLVLSEDEIKKLRLAMEKLDEFQQQCQEALEQTLEHHRLDSGKVEMIQLDELAQVLFERAQLDKTDVQKMEEDLNLFQMFKAAIKLVTDSVMDENVQQLSDDLEHWLNAITPVMIRVLRSNGISPPKPPPSEDLQERLNEQIKDSLREFVCANDEENVERPLTNAEETDSCKINPRTVRDVRNYITVRDLGDLLFLFKGDFGHVTRHS</sequence>
<gene>
    <name evidence="2" type="ORF">pdam_00004977</name>
</gene>
<evidence type="ECO:0000256" key="1">
    <source>
        <dbReference type="SAM" id="Coils"/>
    </source>
</evidence>
<dbReference type="EMBL" id="RCHS01000623">
    <property type="protein sequence ID" value="RMX57691.1"/>
    <property type="molecule type" value="Genomic_DNA"/>
</dbReference>
<reference evidence="2 3" key="1">
    <citation type="journal article" date="2018" name="Sci. Rep.">
        <title>Comparative analysis of the Pocillopora damicornis genome highlights role of immune system in coral evolution.</title>
        <authorList>
            <person name="Cunning R."/>
            <person name="Bay R.A."/>
            <person name="Gillette P."/>
            <person name="Baker A.C."/>
            <person name="Traylor-Knowles N."/>
        </authorList>
    </citation>
    <scope>NUCLEOTIDE SEQUENCE [LARGE SCALE GENOMIC DNA]</scope>
    <source>
        <strain evidence="2">RSMAS</strain>
        <tissue evidence="2">Whole animal</tissue>
    </source>
</reference>